<organism evidence="2 3">
    <name type="scientific">Stephania yunnanensis</name>
    <dbReference type="NCBI Taxonomy" id="152371"/>
    <lineage>
        <taxon>Eukaryota</taxon>
        <taxon>Viridiplantae</taxon>
        <taxon>Streptophyta</taxon>
        <taxon>Embryophyta</taxon>
        <taxon>Tracheophyta</taxon>
        <taxon>Spermatophyta</taxon>
        <taxon>Magnoliopsida</taxon>
        <taxon>Ranunculales</taxon>
        <taxon>Menispermaceae</taxon>
        <taxon>Menispermoideae</taxon>
        <taxon>Cissampelideae</taxon>
        <taxon>Stephania</taxon>
    </lineage>
</organism>
<comment type="caution">
    <text evidence="2">The sequence shown here is derived from an EMBL/GenBank/DDBJ whole genome shotgun (WGS) entry which is preliminary data.</text>
</comment>
<protein>
    <submittedName>
        <fullName evidence="2">Uncharacterized protein</fullName>
    </submittedName>
</protein>
<sequence>MVRHLELDAVVQRLAQFKAYLQSIVRNQHRLPSEHLSSTTTATTSRASPVGWDGFSSFTTAAT</sequence>
<keyword evidence="3" id="KW-1185">Reference proteome</keyword>
<reference evidence="2 3" key="1">
    <citation type="submission" date="2024-01" db="EMBL/GenBank/DDBJ databases">
        <title>Genome assemblies of Stephania.</title>
        <authorList>
            <person name="Yang L."/>
        </authorList>
    </citation>
    <scope>NUCLEOTIDE SEQUENCE [LARGE SCALE GENOMIC DNA]</scope>
    <source>
        <strain evidence="2">YNDBR</strain>
        <tissue evidence="2">Leaf</tissue>
    </source>
</reference>
<dbReference type="Proteomes" id="UP001420932">
    <property type="component" value="Unassembled WGS sequence"/>
</dbReference>
<evidence type="ECO:0000313" key="2">
    <source>
        <dbReference type="EMBL" id="KAK9086799.1"/>
    </source>
</evidence>
<accession>A0AAP0ED58</accession>
<dbReference type="AlphaFoldDB" id="A0AAP0ED58"/>
<gene>
    <name evidence="2" type="ORF">Syun_029193</name>
</gene>
<dbReference type="EMBL" id="JBBNAF010000013">
    <property type="protein sequence ID" value="KAK9086799.1"/>
    <property type="molecule type" value="Genomic_DNA"/>
</dbReference>
<evidence type="ECO:0000313" key="3">
    <source>
        <dbReference type="Proteomes" id="UP001420932"/>
    </source>
</evidence>
<proteinExistence type="predicted"/>
<feature type="compositionally biased region" description="Low complexity" evidence="1">
    <location>
        <begin position="37"/>
        <end position="48"/>
    </location>
</feature>
<name>A0AAP0ED58_9MAGN</name>
<evidence type="ECO:0000256" key="1">
    <source>
        <dbReference type="SAM" id="MobiDB-lite"/>
    </source>
</evidence>
<feature type="region of interest" description="Disordered" evidence="1">
    <location>
        <begin position="32"/>
        <end position="63"/>
    </location>
</feature>